<evidence type="ECO:0000313" key="1">
    <source>
        <dbReference type="EMBL" id="RNA25821.1"/>
    </source>
</evidence>
<accession>A0A3M7RQJ9</accession>
<organism evidence="1 2">
    <name type="scientific">Brachionus plicatilis</name>
    <name type="common">Marine rotifer</name>
    <name type="synonym">Brachionus muelleri</name>
    <dbReference type="NCBI Taxonomy" id="10195"/>
    <lineage>
        <taxon>Eukaryota</taxon>
        <taxon>Metazoa</taxon>
        <taxon>Spiralia</taxon>
        <taxon>Gnathifera</taxon>
        <taxon>Rotifera</taxon>
        <taxon>Eurotatoria</taxon>
        <taxon>Monogononta</taxon>
        <taxon>Pseudotrocha</taxon>
        <taxon>Ploima</taxon>
        <taxon>Brachionidae</taxon>
        <taxon>Brachionus</taxon>
    </lineage>
</organism>
<dbReference type="Proteomes" id="UP000276133">
    <property type="component" value="Unassembled WGS sequence"/>
</dbReference>
<dbReference type="EMBL" id="REGN01002851">
    <property type="protein sequence ID" value="RNA25821.1"/>
    <property type="molecule type" value="Genomic_DNA"/>
</dbReference>
<sequence length="129" mass="15164">MIKSFNLSKLNKPLIRLSINHLSGDRESYPWIFYGFLGVLPRKTKIIQSESIDHIPYADFTGVIPEKFMTQKNIHLEKQISKKKKDQALYQTKKQNLRKNLYSYQKTLTPDSKLRIMNLVAETDHNRVV</sequence>
<keyword evidence="2" id="KW-1185">Reference proteome</keyword>
<comment type="caution">
    <text evidence="1">The sequence shown here is derived from an EMBL/GenBank/DDBJ whole genome shotgun (WGS) entry which is preliminary data.</text>
</comment>
<gene>
    <name evidence="1" type="ORF">BpHYR1_004901</name>
</gene>
<name>A0A3M7RQJ9_BRAPC</name>
<proteinExistence type="predicted"/>
<reference evidence="1 2" key="1">
    <citation type="journal article" date="2018" name="Sci. Rep.">
        <title>Genomic signatures of local adaptation to the degree of environmental predictability in rotifers.</title>
        <authorList>
            <person name="Franch-Gras L."/>
            <person name="Hahn C."/>
            <person name="Garcia-Roger E.M."/>
            <person name="Carmona M.J."/>
            <person name="Serra M."/>
            <person name="Gomez A."/>
        </authorList>
    </citation>
    <scope>NUCLEOTIDE SEQUENCE [LARGE SCALE GENOMIC DNA]</scope>
    <source>
        <strain evidence="1">HYR1</strain>
    </source>
</reference>
<dbReference type="AlphaFoldDB" id="A0A3M7RQJ9"/>
<protein>
    <submittedName>
        <fullName evidence="1">Uncharacterized protein</fullName>
    </submittedName>
</protein>
<evidence type="ECO:0000313" key="2">
    <source>
        <dbReference type="Proteomes" id="UP000276133"/>
    </source>
</evidence>